<evidence type="ECO:0000313" key="10">
    <source>
        <dbReference type="Proteomes" id="UP000694383"/>
    </source>
</evidence>
<feature type="region of interest" description="Disordered" evidence="7">
    <location>
        <begin position="324"/>
        <end position="343"/>
    </location>
</feature>
<dbReference type="Proteomes" id="UP000694383">
    <property type="component" value="Unplaced"/>
</dbReference>
<name>A0A8C7XCF9_9TELE</name>
<feature type="transmembrane region" description="Helical" evidence="8">
    <location>
        <begin position="210"/>
        <end position="231"/>
    </location>
</feature>
<feature type="transmembrane region" description="Helical" evidence="8">
    <location>
        <begin position="157"/>
        <end position="178"/>
    </location>
</feature>
<evidence type="ECO:0000256" key="1">
    <source>
        <dbReference type="ARBA" id="ARBA00004653"/>
    </source>
</evidence>
<dbReference type="NCBIfam" id="TIGR00803">
    <property type="entry name" value="nst"/>
    <property type="match status" value="1"/>
</dbReference>
<dbReference type="SUPFAM" id="SSF103481">
    <property type="entry name" value="Multidrug resistance efflux transporter EmrE"/>
    <property type="match status" value="1"/>
</dbReference>
<protein>
    <submittedName>
        <fullName evidence="9">Solute carrier family 35 member A1</fullName>
    </submittedName>
</protein>
<feature type="transmembrane region" description="Helical" evidence="8">
    <location>
        <begin position="243"/>
        <end position="266"/>
    </location>
</feature>
<evidence type="ECO:0000256" key="7">
    <source>
        <dbReference type="SAM" id="MobiDB-lite"/>
    </source>
</evidence>
<evidence type="ECO:0000256" key="4">
    <source>
        <dbReference type="ARBA" id="ARBA00022692"/>
    </source>
</evidence>
<evidence type="ECO:0000256" key="2">
    <source>
        <dbReference type="ARBA" id="ARBA00009976"/>
    </source>
</evidence>
<proteinExistence type="inferred from homology"/>
<dbReference type="PANTHER" id="PTHR10231">
    <property type="entry name" value="NUCLEOTIDE-SUGAR TRANSMEMBRANE TRANSPORTER"/>
    <property type="match status" value="1"/>
</dbReference>
<feature type="transmembrane region" description="Helical" evidence="8">
    <location>
        <begin position="278"/>
        <end position="295"/>
    </location>
</feature>
<feature type="transmembrane region" description="Helical" evidence="8">
    <location>
        <begin position="301"/>
        <end position="319"/>
    </location>
</feature>
<dbReference type="InterPro" id="IPR037185">
    <property type="entry name" value="EmrE-like"/>
</dbReference>
<dbReference type="AlphaFoldDB" id="A0A8C7XCF9"/>
<keyword evidence="3" id="KW-0813">Transport</keyword>
<sequence>MTLVAAAYTVALRYTRTISSGDLYFSTTAVCITEVFKLILSLGMLTKETGSLVKLKSSIEEHIIFSPKELLKLSVPSVVYAIQNNMAFVALSNLDAAVYQVTYQLKIPCTALCTVLMLNRSLSRLQWFSVFMLCGGVTLVQWRPAEATKVQIEQNPFMGFVAIAVAVLCSGFAGKNLCAFHLKSNFKVTSFTFSSGVYFEKVLKSSDTSLWVRNIQMYLSGIVVTLIGVYMTDGDKVLEKGFFFGYTPWVCFVVFLSSVGGLYTSVVVKYTDNIMKGFSAAAAIVLSTIASVLLFGLQITFAFASGAILVCISIYLYGLPKQDTSRVSRPDASAESKQKLISV</sequence>
<evidence type="ECO:0000256" key="8">
    <source>
        <dbReference type="SAM" id="Phobius"/>
    </source>
</evidence>
<evidence type="ECO:0000256" key="5">
    <source>
        <dbReference type="ARBA" id="ARBA00022989"/>
    </source>
</evidence>
<evidence type="ECO:0000313" key="9">
    <source>
        <dbReference type="Ensembl" id="ENSOSIP00000011213.1"/>
    </source>
</evidence>
<feature type="transmembrane region" description="Helical" evidence="8">
    <location>
        <begin position="127"/>
        <end position="145"/>
    </location>
</feature>
<dbReference type="Pfam" id="PF04142">
    <property type="entry name" value="Nuc_sug_transp"/>
    <property type="match status" value="2"/>
</dbReference>
<reference evidence="9" key="1">
    <citation type="submission" date="2025-08" db="UniProtKB">
        <authorList>
            <consortium name="Ensembl"/>
        </authorList>
    </citation>
    <scope>IDENTIFICATION</scope>
</reference>
<comment type="subcellular location">
    <subcellularLocation>
        <location evidence="1">Golgi apparatus membrane</location>
        <topology evidence="1">Multi-pass membrane protein</topology>
    </subcellularLocation>
</comment>
<dbReference type="GO" id="GO:0000139">
    <property type="term" value="C:Golgi membrane"/>
    <property type="evidence" value="ECO:0007669"/>
    <property type="project" value="UniProtKB-SubCell"/>
</dbReference>
<feature type="transmembrane region" description="Helical" evidence="8">
    <location>
        <begin position="23"/>
        <end position="46"/>
    </location>
</feature>
<keyword evidence="6 8" id="KW-0472">Membrane</keyword>
<keyword evidence="3" id="KW-0762">Sugar transport</keyword>
<dbReference type="GO" id="GO:0015165">
    <property type="term" value="F:pyrimidine nucleotide-sugar transmembrane transporter activity"/>
    <property type="evidence" value="ECO:0007669"/>
    <property type="project" value="InterPro"/>
</dbReference>
<keyword evidence="5 8" id="KW-1133">Transmembrane helix</keyword>
<dbReference type="PIRSF" id="PIRSF005799">
    <property type="entry name" value="UDP-gal_transpt"/>
    <property type="match status" value="1"/>
</dbReference>
<organism evidence="9 10">
    <name type="scientific">Oryzias sinensis</name>
    <name type="common">Chinese medaka</name>
    <dbReference type="NCBI Taxonomy" id="183150"/>
    <lineage>
        <taxon>Eukaryota</taxon>
        <taxon>Metazoa</taxon>
        <taxon>Chordata</taxon>
        <taxon>Craniata</taxon>
        <taxon>Vertebrata</taxon>
        <taxon>Euteleostomi</taxon>
        <taxon>Actinopterygii</taxon>
        <taxon>Neopterygii</taxon>
        <taxon>Teleostei</taxon>
        <taxon>Neoteleostei</taxon>
        <taxon>Acanthomorphata</taxon>
        <taxon>Ovalentaria</taxon>
        <taxon>Atherinomorphae</taxon>
        <taxon>Beloniformes</taxon>
        <taxon>Adrianichthyidae</taxon>
        <taxon>Oryziinae</taxon>
        <taxon>Oryzias</taxon>
    </lineage>
</organism>
<evidence type="ECO:0000256" key="3">
    <source>
        <dbReference type="ARBA" id="ARBA00022597"/>
    </source>
</evidence>
<evidence type="ECO:0000256" key="6">
    <source>
        <dbReference type="ARBA" id="ARBA00023136"/>
    </source>
</evidence>
<keyword evidence="4 8" id="KW-0812">Transmembrane</keyword>
<keyword evidence="10" id="KW-1185">Reference proteome</keyword>
<comment type="similarity">
    <text evidence="2">Belongs to the nucleotide-sugar transporter family. SLC35A subfamily.</text>
</comment>
<dbReference type="GeneTree" id="ENSGT00950000182827"/>
<reference evidence="9" key="2">
    <citation type="submission" date="2025-09" db="UniProtKB">
        <authorList>
            <consortium name="Ensembl"/>
        </authorList>
    </citation>
    <scope>IDENTIFICATION</scope>
</reference>
<accession>A0A8C7XCF9</accession>
<dbReference type="Ensembl" id="ENSOSIT00000011900.1">
    <property type="protein sequence ID" value="ENSOSIP00000011213.1"/>
    <property type="gene ID" value="ENSOSIG00000006745.1"/>
</dbReference>
<dbReference type="InterPro" id="IPR007271">
    <property type="entry name" value="Nuc_sug_transpt"/>
</dbReference>